<protein>
    <submittedName>
        <fullName evidence="3">16S rRNA (Guanine(966)-N(2))-methyltransferase RsmD</fullName>
        <ecNumber evidence="3">2.1.1.171</ecNumber>
    </submittedName>
</protein>
<dbReference type="EC" id="2.1.1.171" evidence="3"/>
<dbReference type="SUPFAM" id="SSF53335">
    <property type="entry name" value="S-adenosyl-L-methionine-dependent methyltransferases"/>
    <property type="match status" value="1"/>
</dbReference>
<reference evidence="3" key="1">
    <citation type="submission" date="2024-01" db="EMBL/GenBank/DDBJ databases">
        <title>Bank of Algae and Cyanobacteria of the Azores (BACA) strain genomes.</title>
        <authorList>
            <person name="Luz R."/>
            <person name="Cordeiro R."/>
            <person name="Fonseca A."/>
            <person name="Goncalves V."/>
        </authorList>
    </citation>
    <scope>NUCLEOTIDE SEQUENCE</scope>
    <source>
        <strain evidence="3">BACA0141</strain>
    </source>
</reference>
<proteinExistence type="predicted"/>
<dbReference type="EMBL" id="JAZBJZ010000038">
    <property type="protein sequence ID" value="MEE3717296.1"/>
    <property type="molecule type" value="Genomic_DNA"/>
</dbReference>
<name>A0AAW9PWS0_9CYAN</name>
<dbReference type="PANTHER" id="PTHR43542">
    <property type="entry name" value="METHYLTRANSFERASE"/>
    <property type="match status" value="1"/>
</dbReference>
<dbReference type="RefSeq" id="WP_330483725.1">
    <property type="nucleotide sequence ID" value="NZ_JAZBJZ010000038.1"/>
</dbReference>
<keyword evidence="2 3" id="KW-0808">Transferase</keyword>
<comment type="caution">
    <text evidence="3">The sequence shown here is derived from an EMBL/GenBank/DDBJ whole genome shotgun (WGS) entry which is preliminary data.</text>
</comment>
<dbReference type="PIRSF" id="PIRSF004553">
    <property type="entry name" value="CHP00095"/>
    <property type="match status" value="1"/>
</dbReference>
<dbReference type="NCBIfam" id="TIGR00095">
    <property type="entry name" value="16S rRNA (guanine(966)-N(2))-methyltransferase RsmD"/>
    <property type="match status" value="1"/>
</dbReference>
<evidence type="ECO:0000256" key="2">
    <source>
        <dbReference type="ARBA" id="ARBA00022679"/>
    </source>
</evidence>
<keyword evidence="1 3" id="KW-0489">Methyltransferase</keyword>
<sequence>MAIKVHGDRSLKTLRGLATRPTPSKVREAIFNIWQGKVAGANWLDLCTGSGAMGAEALLRRAACVIGVELSGAACRVIQQNWQAIAQPDQIHKVYKGDAIKILPKLKSYQFDLVYFDPPYQSDLYEPVLGTISDLLSAEAIVAAEHNRMRTLPDRIGGLCVSDRRSYGQTAITFYQRLPECEQ</sequence>
<gene>
    <name evidence="3" type="primary">rsmD</name>
    <name evidence="3" type="ORF">V2H45_11100</name>
</gene>
<dbReference type="GO" id="GO:0003676">
    <property type="term" value="F:nucleic acid binding"/>
    <property type="evidence" value="ECO:0007669"/>
    <property type="project" value="InterPro"/>
</dbReference>
<organism evidence="3 4">
    <name type="scientific">Tumidithrix elongata BACA0141</name>
    <dbReference type="NCBI Taxonomy" id="2716417"/>
    <lineage>
        <taxon>Bacteria</taxon>
        <taxon>Bacillati</taxon>
        <taxon>Cyanobacteriota</taxon>
        <taxon>Cyanophyceae</taxon>
        <taxon>Pseudanabaenales</taxon>
        <taxon>Pseudanabaenaceae</taxon>
        <taxon>Tumidithrix</taxon>
        <taxon>Tumidithrix elongata</taxon>
    </lineage>
</organism>
<evidence type="ECO:0000313" key="4">
    <source>
        <dbReference type="Proteomes" id="UP001333818"/>
    </source>
</evidence>
<evidence type="ECO:0000256" key="1">
    <source>
        <dbReference type="ARBA" id="ARBA00022603"/>
    </source>
</evidence>
<dbReference type="InterPro" id="IPR029063">
    <property type="entry name" value="SAM-dependent_MTases_sf"/>
</dbReference>
<dbReference type="GO" id="GO:0052913">
    <property type="term" value="F:16S rRNA (guanine(966)-N(2))-methyltransferase activity"/>
    <property type="evidence" value="ECO:0007669"/>
    <property type="project" value="UniProtKB-EC"/>
</dbReference>
<dbReference type="InterPro" id="IPR002052">
    <property type="entry name" value="DNA_methylase_N6_adenine_CS"/>
</dbReference>
<dbReference type="PANTHER" id="PTHR43542:SF1">
    <property type="entry name" value="METHYLTRANSFERASE"/>
    <property type="match status" value="1"/>
</dbReference>
<keyword evidence="4" id="KW-1185">Reference proteome</keyword>
<evidence type="ECO:0000313" key="3">
    <source>
        <dbReference type="EMBL" id="MEE3717296.1"/>
    </source>
</evidence>
<accession>A0AAW9PWS0</accession>
<dbReference type="PROSITE" id="PS00092">
    <property type="entry name" value="N6_MTASE"/>
    <property type="match status" value="1"/>
</dbReference>
<dbReference type="InterPro" id="IPR004398">
    <property type="entry name" value="RNA_MeTrfase_RsmD"/>
</dbReference>
<dbReference type="Gene3D" id="3.40.50.150">
    <property type="entry name" value="Vaccinia Virus protein VP39"/>
    <property type="match status" value="1"/>
</dbReference>
<dbReference type="AlphaFoldDB" id="A0AAW9PWS0"/>
<dbReference type="Proteomes" id="UP001333818">
    <property type="component" value="Unassembled WGS sequence"/>
</dbReference>
<dbReference type="CDD" id="cd02440">
    <property type="entry name" value="AdoMet_MTases"/>
    <property type="match status" value="1"/>
</dbReference>
<dbReference type="Pfam" id="PF03602">
    <property type="entry name" value="Cons_hypoth95"/>
    <property type="match status" value="1"/>
</dbReference>